<evidence type="ECO:0000313" key="3">
    <source>
        <dbReference type="Proteomes" id="UP000027821"/>
    </source>
</evidence>
<comment type="caution">
    <text evidence="2">The sequence shown here is derived from an EMBL/GenBank/DDBJ whole genome shotgun (WGS) entry which is preliminary data.</text>
</comment>
<dbReference type="Proteomes" id="UP000027821">
    <property type="component" value="Unassembled WGS sequence"/>
</dbReference>
<feature type="domain" description="ABM" evidence="1">
    <location>
        <begin position="2"/>
        <end position="90"/>
    </location>
</feature>
<dbReference type="Gene3D" id="3.30.70.100">
    <property type="match status" value="1"/>
</dbReference>
<dbReference type="Pfam" id="PF03992">
    <property type="entry name" value="ABM"/>
    <property type="match status" value="1"/>
</dbReference>
<sequence>MLIRTVRMTFQPENVEGFLEIFNNSKTKIRGFKGCHHLELWQDHCQTNIFTTFSYWEDEAALDQYRESELFKEVWGQTKVLFAEKPRALSQKKIEEVGL</sequence>
<name>A0A074L5P3_9BACT</name>
<gene>
    <name evidence="2" type="ORF">EL17_05510</name>
</gene>
<evidence type="ECO:0000313" key="2">
    <source>
        <dbReference type="EMBL" id="KEO75128.1"/>
    </source>
</evidence>
<keyword evidence="2" id="KW-0560">Oxidoreductase</keyword>
<dbReference type="RefSeq" id="WP_035071704.1">
    <property type="nucleotide sequence ID" value="NZ_JMIH01000014.1"/>
</dbReference>
<dbReference type="InterPro" id="IPR011008">
    <property type="entry name" value="Dimeric_a/b-barrel"/>
</dbReference>
<organism evidence="2 3">
    <name type="scientific">Anditalea andensis</name>
    <dbReference type="NCBI Taxonomy" id="1048983"/>
    <lineage>
        <taxon>Bacteria</taxon>
        <taxon>Pseudomonadati</taxon>
        <taxon>Bacteroidota</taxon>
        <taxon>Cytophagia</taxon>
        <taxon>Cytophagales</taxon>
        <taxon>Cytophagaceae</taxon>
        <taxon>Anditalea</taxon>
    </lineage>
</organism>
<dbReference type="SUPFAM" id="SSF54909">
    <property type="entry name" value="Dimeric alpha+beta barrel"/>
    <property type="match status" value="1"/>
</dbReference>
<accession>A0A074L5P3</accession>
<dbReference type="eggNOG" id="COG1359">
    <property type="taxonomic scope" value="Bacteria"/>
</dbReference>
<dbReference type="InterPro" id="IPR007138">
    <property type="entry name" value="ABM_dom"/>
</dbReference>
<dbReference type="AlphaFoldDB" id="A0A074L5P3"/>
<keyword evidence="2" id="KW-0503">Monooxygenase</keyword>
<dbReference type="EMBL" id="JMIH01000014">
    <property type="protein sequence ID" value="KEO75128.1"/>
    <property type="molecule type" value="Genomic_DNA"/>
</dbReference>
<dbReference type="PROSITE" id="PS51725">
    <property type="entry name" value="ABM"/>
    <property type="match status" value="1"/>
</dbReference>
<dbReference type="STRING" id="1048983.EL17_05510"/>
<keyword evidence="3" id="KW-1185">Reference proteome</keyword>
<protein>
    <submittedName>
        <fullName evidence="2">Antibiotic biosynthesis monooxygenase</fullName>
    </submittedName>
</protein>
<evidence type="ECO:0000259" key="1">
    <source>
        <dbReference type="PROSITE" id="PS51725"/>
    </source>
</evidence>
<dbReference type="OrthoDB" id="1120859at2"/>
<proteinExistence type="predicted"/>
<dbReference type="GO" id="GO:0004497">
    <property type="term" value="F:monooxygenase activity"/>
    <property type="evidence" value="ECO:0007669"/>
    <property type="project" value="UniProtKB-KW"/>
</dbReference>
<reference evidence="2 3" key="1">
    <citation type="submission" date="2014-04" db="EMBL/GenBank/DDBJ databases">
        <title>Characterization and application of a salt tolerant electro-active bacterium.</title>
        <authorList>
            <person name="Yang L."/>
            <person name="Wei S."/>
            <person name="Tay Q.X.M."/>
        </authorList>
    </citation>
    <scope>NUCLEOTIDE SEQUENCE [LARGE SCALE GENOMIC DNA]</scope>
    <source>
        <strain evidence="2 3">LY1</strain>
    </source>
</reference>